<evidence type="ECO:0000313" key="3">
    <source>
        <dbReference type="Proteomes" id="UP001272987"/>
    </source>
</evidence>
<dbReference type="RefSeq" id="WP_319167504.1">
    <property type="nucleotide sequence ID" value="NZ_JARAWP010000046.1"/>
</dbReference>
<reference evidence="2 3" key="1">
    <citation type="journal article" date="2023" name="Microb. Genom.">
        <title>Mesoterricola silvestris gen. nov., sp. nov., Mesoterricola sediminis sp. nov., Geothrix oryzae sp. nov., Geothrix edaphica sp. nov., Geothrix rubra sp. nov., and Geothrix limicola sp. nov., six novel members of Acidobacteriota isolated from soils.</title>
        <authorList>
            <person name="Weisberg A.J."/>
            <person name="Pearce E."/>
            <person name="Kramer C.G."/>
            <person name="Chang J.H."/>
            <person name="Clarke C.R."/>
        </authorList>
    </citation>
    <scope>NUCLEOTIDE SEQUENCE [LARGE SCALE GENOMIC DNA]</scope>
    <source>
        <strain evidence="2 3">NB05-1H</strain>
    </source>
</reference>
<gene>
    <name evidence="2" type="ORF">PV666_47065</name>
</gene>
<accession>A0ABU4MCX8</accession>
<protein>
    <submittedName>
        <fullName evidence="2">Uncharacterized protein</fullName>
    </submittedName>
</protein>
<organism evidence="2 3">
    <name type="scientific">Streptomyces acidiscabies</name>
    <dbReference type="NCBI Taxonomy" id="42234"/>
    <lineage>
        <taxon>Bacteria</taxon>
        <taxon>Bacillati</taxon>
        <taxon>Actinomycetota</taxon>
        <taxon>Actinomycetes</taxon>
        <taxon>Kitasatosporales</taxon>
        <taxon>Streptomycetaceae</taxon>
        <taxon>Streptomyces</taxon>
    </lineage>
</organism>
<dbReference type="Proteomes" id="UP001272987">
    <property type="component" value="Unassembled WGS sequence"/>
</dbReference>
<evidence type="ECO:0000313" key="2">
    <source>
        <dbReference type="EMBL" id="MDX3025377.1"/>
    </source>
</evidence>
<proteinExistence type="predicted"/>
<evidence type="ECO:0000256" key="1">
    <source>
        <dbReference type="SAM" id="MobiDB-lite"/>
    </source>
</evidence>
<sequence>MKSKSKSAAAATTAVGTPAAEESPVTIEPVVVAEDVENDDPFVPA</sequence>
<comment type="caution">
    <text evidence="2">The sequence shown here is derived from an EMBL/GenBank/DDBJ whole genome shotgun (WGS) entry which is preliminary data.</text>
</comment>
<feature type="compositionally biased region" description="Low complexity" evidence="1">
    <location>
        <begin position="1"/>
        <end position="20"/>
    </location>
</feature>
<feature type="region of interest" description="Disordered" evidence="1">
    <location>
        <begin position="1"/>
        <end position="23"/>
    </location>
</feature>
<dbReference type="EMBL" id="JARAWP010000046">
    <property type="protein sequence ID" value="MDX3025377.1"/>
    <property type="molecule type" value="Genomic_DNA"/>
</dbReference>
<keyword evidence="3" id="KW-1185">Reference proteome</keyword>
<name>A0ABU4MCX8_9ACTN</name>